<comment type="caution">
    <text evidence="10">The sequence shown here is derived from an EMBL/GenBank/DDBJ whole genome shotgun (WGS) entry which is preliminary data.</text>
</comment>
<evidence type="ECO:0000256" key="2">
    <source>
        <dbReference type="ARBA" id="ARBA00001946"/>
    </source>
</evidence>
<dbReference type="InterPro" id="IPR005135">
    <property type="entry name" value="Endo/exonuclease/phosphatase"/>
</dbReference>
<dbReference type="GO" id="GO:0004518">
    <property type="term" value="F:nuclease activity"/>
    <property type="evidence" value="ECO:0007669"/>
    <property type="project" value="UniProtKB-KW"/>
</dbReference>
<evidence type="ECO:0000256" key="7">
    <source>
        <dbReference type="ARBA" id="ARBA00022842"/>
    </source>
</evidence>
<gene>
    <name evidence="10" type="ORF">GFD30_01570</name>
</gene>
<dbReference type="GO" id="GO:0046872">
    <property type="term" value="F:metal ion binding"/>
    <property type="evidence" value="ECO:0007669"/>
    <property type="project" value="UniProtKB-KW"/>
</dbReference>
<evidence type="ECO:0000259" key="9">
    <source>
        <dbReference type="Pfam" id="PF03372"/>
    </source>
</evidence>
<keyword evidence="6" id="KW-0378">Hydrolase</keyword>
<dbReference type="GO" id="GO:0016787">
    <property type="term" value="F:hydrolase activity"/>
    <property type="evidence" value="ECO:0007669"/>
    <property type="project" value="UniProtKB-KW"/>
</dbReference>
<evidence type="ECO:0000256" key="5">
    <source>
        <dbReference type="ARBA" id="ARBA00022763"/>
    </source>
</evidence>
<keyword evidence="7" id="KW-0460">Magnesium</keyword>
<dbReference type="RefSeq" id="WP_153023444.1">
    <property type="nucleotide sequence ID" value="NZ_WIAO01000001.1"/>
</dbReference>
<dbReference type="PANTHER" id="PTHR15822:SF4">
    <property type="entry name" value="TYROSYL-DNA PHOSPHODIESTERASE 2"/>
    <property type="match status" value="1"/>
</dbReference>
<evidence type="ECO:0000313" key="10">
    <source>
        <dbReference type="EMBL" id="MQM24273.1"/>
    </source>
</evidence>
<dbReference type="Gene3D" id="3.60.10.10">
    <property type="entry name" value="Endonuclease/exonuclease/phosphatase"/>
    <property type="match status" value="1"/>
</dbReference>
<dbReference type="PANTHER" id="PTHR15822">
    <property type="entry name" value="TRAF AND TNF RECEPTOR-ASSOCIATED PROTEIN"/>
    <property type="match status" value="1"/>
</dbReference>
<organism evidence="10 11">
    <name type="scientific">Glycomyces albidus</name>
    <dbReference type="NCBI Taxonomy" id="2656774"/>
    <lineage>
        <taxon>Bacteria</taxon>
        <taxon>Bacillati</taxon>
        <taxon>Actinomycetota</taxon>
        <taxon>Actinomycetes</taxon>
        <taxon>Glycomycetales</taxon>
        <taxon>Glycomycetaceae</taxon>
        <taxon>Glycomyces</taxon>
    </lineage>
</organism>
<protein>
    <recommendedName>
        <fullName evidence="9">Endonuclease/exonuclease/phosphatase domain-containing protein</fullName>
    </recommendedName>
</protein>
<dbReference type="Pfam" id="PF03372">
    <property type="entry name" value="Exo_endo_phos"/>
    <property type="match status" value="1"/>
</dbReference>
<evidence type="ECO:0000313" key="11">
    <source>
        <dbReference type="Proteomes" id="UP000477750"/>
    </source>
</evidence>
<sequence length="304" mass="32008">MAVDYGVEALGTRPSSKLGGSAVRVLTLNVLALEHAGGEERHAALAADLPGLGADVVALQEVTRSAGRDQARELLGVDYSIVDHLGFSADGVGACLASRWPVRPLGSTSFAALCAPGGLSWAGAVAVEVIAPPPLGRVVVVHHKPSWQLDRERERERQAVAASGFIDEVTRGLGEVPVVVLGDFDAAPDAASLRFWTGLQSLDGVSVRYESAWDAVHPGEPGFTFSPANPLVRAGEMPLERGRRIDQVLVRCGAHGPALEVVDCRLVFDAPRDGVWISDHFGVVADLERPARAPGDRACSQGGR</sequence>
<accession>A0A6L5G3X1</accession>
<comment type="cofactor">
    <cofactor evidence="1">
        <name>Mn(2+)</name>
        <dbReference type="ChEBI" id="CHEBI:29035"/>
    </cofactor>
</comment>
<keyword evidence="3" id="KW-0540">Nuclease</keyword>
<dbReference type="AlphaFoldDB" id="A0A6L5G3X1"/>
<evidence type="ECO:0000256" key="8">
    <source>
        <dbReference type="ARBA" id="ARBA00023204"/>
    </source>
</evidence>
<evidence type="ECO:0000256" key="6">
    <source>
        <dbReference type="ARBA" id="ARBA00022801"/>
    </source>
</evidence>
<keyword evidence="8" id="KW-0234">DNA repair</keyword>
<keyword evidence="4" id="KW-0479">Metal-binding</keyword>
<dbReference type="InterPro" id="IPR036691">
    <property type="entry name" value="Endo/exonu/phosph_ase_sf"/>
</dbReference>
<dbReference type="GO" id="GO:0006281">
    <property type="term" value="P:DNA repair"/>
    <property type="evidence" value="ECO:0007669"/>
    <property type="project" value="UniProtKB-KW"/>
</dbReference>
<evidence type="ECO:0000256" key="1">
    <source>
        <dbReference type="ARBA" id="ARBA00001936"/>
    </source>
</evidence>
<dbReference type="InterPro" id="IPR051547">
    <property type="entry name" value="TDP2-like"/>
</dbReference>
<evidence type="ECO:0000256" key="3">
    <source>
        <dbReference type="ARBA" id="ARBA00022722"/>
    </source>
</evidence>
<name>A0A6L5G3X1_9ACTN</name>
<evidence type="ECO:0000256" key="4">
    <source>
        <dbReference type="ARBA" id="ARBA00022723"/>
    </source>
</evidence>
<proteinExistence type="predicted"/>
<comment type="cofactor">
    <cofactor evidence="2">
        <name>Mg(2+)</name>
        <dbReference type="ChEBI" id="CHEBI:18420"/>
    </cofactor>
</comment>
<feature type="domain" description="Endonuclease/exonuclease/phosphatase" evidence="9">
    <location>
        <begin position="26"/>
        <end position="280"/>
    </location>
</feature>
<dbReference type="SUPFAM" id="SSF56219">
    <property type="entry name" value="DNase I-like"/>
    <property type="match status" value="1"/>
</dbReference>
<dbReference type="EMBL" id="WIAO01000001">
    <property type="protein sequence ID" value="MQM24273.1"/>
    <property type="molecule type" value="Genomic_DNA"/>
</dbReference>
<dbReference type="Proteomes" id="UP000477750">
    <property type="component" value="Unassembled WGS sequence"/>
</dbReference>
<reference evidence="10 11" key="1">
    <citation type="submission" date="2019-10" db="EMBL/GenBank/DDBJ databases">
        <title>Glycomyces albidus sp. nov., a novel actinomycete isolated from rhizosphere soil of wheat (Triticum aestivum L.).</title>
        <authorList>
            <person name="Qian L."/>
        </authorList>
    </citation>
    <scope>NUCLEOTIDE SEQUENCE [LARGE SCALE GENOMIC DNA]</scope>
    <source>
        <strain evidence="10 11">NEAU-7082</strain>
    </source>
</reference>
<keyword evidence="5" id="KW-0227">DNA damage</keyword>
<keyword evidence="11" id="KW-1185">Reference proteome</keyword>